<dbReference type="EMBL" id="CM037614">
    <property type="protein sequence ID" value="KAH8017525.1"/>
    <property type="molecule type" value="Genomic_DNA"/>
</dbReference>
<protein>
    <submittedName>
        <fullName evidence="1">Uncharacterized protein</fullName>
    </submittedName>
</protein>
<proteinExistence type="predicted"/>
<keyword evidence="2" id="KW-1185">Reference proteome</keyword>
<evidence type="ECO:0000313" key="2">
    <source>
        <dbReference type="Proteomes" id="UP000827872"/>
    </source>
</evidence>
<evidence type="ECO:0000313" key="1">
    <source>
        <dbReference type="EMBL" id="KAH8017525.1"/>
    </source>
</evidence>
<gene>
    <name evidence="1" type="ORF">K3G42_030364</name>
</gene>
<comment type="caution">
    <text evidence="1">The sequence shown here is derived from an EMBL/GenBank/DDBJ whole genome shotgun (WGS) entry which is preliminary data.</text>
</comment>
<dbReference type="Proteomes" id="UP000827872">
    <property type="component" value="Linkage Group LG01"/>
</dbReference>
<sequence length="493" mass="54499">MQREGGFARTWRDLQVCAQEHGPGAVDVSSGGWLCPQRRTLEDLSSSHRNTGGVSLELGAGGLSSPVLGLQQVQEARYIQQRRQPNSESAAKEQPLAEAVMLGCSLWGSAPPTPVGERRRRAVLLEGLLLVVVFPIQVSTQQLTRCPEACNCSEVTRTVTCINQSLTEVPRDLPHYVRDLLLAGNCITGLQPGTFFSEPPLQLSHLSLSSNCLEWVGDDALAGLPSLKQVDLSHNRLSSFSAVAFGNSSSLIEEVNLSNSLSNTSNGTLLAELLPPRAFPNLKFLDLSDNRLLRLPVDMFSSLFNLQHLNLQNSSLSDLYKVDFSNLHQLQSLDLSDNALKCLMNSTIFQLRSLPRLSSLDLSHNSWVCDCQIEVLVNWLKESDLVVAKETLKCSDSNEMGGRPLVTLDFADLDCPVPTDDQTQLQTSYVFLGIVLALIGAVFLLVLYLNRKGIKKWMYNIRDACRDHMEGYHYRYEINADPRLTNLSSNSDV</sequence>
<reference evidence="1" key="1">
    <citation type="submission" date="2021-08" db="EMBL/GenBank/DDBJ databases">
        <title>The first chromosome-level gecko genome reveals the dynamic sex chromosomes of Neotropical dwarf geckos (Sphaerodactylidae: Sphaerodactylus).</title>
        <authorList>
            <person name="Pinto B.J."/>
            <person name="Keating S.E."/>
            <person name="Gamble T."/>
        </authorList>
    </citation>
    <scope>NUCLEOTIDE SEQUENCE</scope>
    <source>
        <strain evidence="1">TG3544</strain>
    </source>
</reference>
<name>A0ACB8GCN8_9SAUR</name>
<accession>A0ACB8GCN8</accession>
<organism evidence="1 2">
    <name type="scientific">Sphaerodactylus townsendi</name>
    <dbReference type="NCBI Taxonomy" id="933632"/>
    <lineage>
        <taxon>Eukaryota</taxon>
        <taxon>Metazoa</taxon>
        <taxon>Chordata</taxon>
        <taxon>Craniata</taxon>
        <taxon>Vertebrata</taxon>
        <taxon>Euteleostomi</taxon>
        <taxon>Lepidosauria</taxon>
        <taxon>Squamata</taxon>
        <taxon>Bifurcata</taxon>
        <taxon>Gekkota</taxon>
        <taxon>Sphaerodactylidae</taxon>
        <taxon>Sphaerodactylus</taxon>
    </lineage>
</organism>